<sequence>MARPNISLMAAAEIELRRRRRLKLEMPHNILIPEEQTFTQWCEQLGREGLRVDGIPFSLENRPAMRFLYDLLPSTPEEAFRKTIVLQKCAQVGFTVMEMLYAIYVAMKWMPCKVGMYLPGRDLAAIKSSERFIPIVRTIPVAHNCLTDGKASEGNVLVRSMGDSRFHFMWTSGKTSTESIPLDVLTFDEVQEMLVEDMEKTQERLSASSIKCTLMGSTANWPEADINWWYLRGCQYRFHTSCPHCRKSFIFDDHFPACVAYNHGQIAGAPSDDYCYVCPYCQGWIADPQNGEWIADNPGAEIISAHFSQFLSPTISPREIIESFYNAKNLKNFYNRKLGKPYMDPSQVPVTMAILEECERLGMKAGLQWKKSSREAFMGVDNMGGFACAYLAERMPDGRMAVIHAEAIYGLDPWSRLDELMDDYHVVVCCCEQLPNYDSAKQFASRHVGRVFLVSSYTNIEDDMIRWGDASLSQSDRKTAEEYRDRYTLSIDQYKLMSWAMARITRKMTLFPASGELTQEIDIKGRMEKRPILRDMVWPHFTKTALVTETSEDEHKIRRKVVKVGLDPHFSFAYMLCCAAWCRAYGSATFLMPDTGKSEQRKELEKQMPGLPEKVLDILEDNTESHTCSKCLHYQDGRCMERQFRTRASDVACDWFIAK</sequence>
<reference evidence="2" key="1">
    <citation type="submission" date="2011-10" db="EMBL/GenBank/DDBJ databases">
        <title>The Genome Sequence of Oxalobacter formigenes HOxBLS.</title>
        <authorList>
            <consortium name="The Broad Institute Genome Sequencing Platform"/>
            <person name="Earl A."/>
            <person name="Ward D."/>
            <person name="Feldgarden M."/>
            <person name="Gevers D."/>
            <person name="Allison M.J."/>
            <person name="Humphrey S."/>
            <person name="Young S.K."/>
            <person name="Zeng Q."/>
            <person name="Gargeya S."/>
            <person name="Fitzgerald M."/>
            <person name="Haas B."/>
            <person name="Abouelleil A."/>
            <person name="Alvarado L."/>
            <person name="Arachchi H.M."/>
            <person name="Berlin A."/>
            <person name="Brown A."/>
            <person name="Chapman S.B."/>
            <person name="Chen Z."/>
            <person name="Dunbar C."/>
            <person name="Freedman E."/>
            <person name="Gearin G."/>
            <person name="Goldberg J."/>
            <person name="Griggs A."/>
            <person name="Gujja S."/>
            <person name="Heiman D."/>
            <person name="Howarth C."/>
            <person name="Larson L."/>
            <person name="Lui A."/>
            <person name="MacDonald P.J.P."/>
            <person name="Montmayeur A."/>
            <person name="Murphy C."/>
            <person name="Neiman D."/>
            <person name="Pearson M."/>
            <person name="Priest M."/>
            <person name="Roberts A."/>
            <person name="Saif S."/>
            <person name="Shea T."/>
            <person name="Shenoy N."/>
            <person name="Sisk P."/>
            <person name="Stolte C."/>
            <person name="Sykes S."/>
            <person name="Wortman J."/>
            <person name="Nusbaum C."/>
            <person name="Birren B."/>
        </authorList>
    </citation>
    <scope>NUCLEOTIDE SEQUENCE [LARGE SCALE GENOMIC DNA]</scope>
    <source>
        <strain evidence="2">HOxBLS</strain>
    </source>
</reference>
<evidence type="ECO:0000313" key="3">
    <source>
        <dbReference type="Proteomes" id="UP000003973"/>
    </source>
</evidence>
<name>C3X382_9BURK</name>
<evidence type="ECO:0000259" key="1">
    <source>
        <dbReference type="Pfam" id="PF05876"/>
    </source>
</evidence>
<accession>C3X382</accession>
<dbReference type="Proteomes" id="UP000003973">
    <property type="component" value="Unassembled WGS sequence"/>
</dbReference>
<comment type="caution">
    <text evidence="2">The sequence shown here is derived from an EMBL/GenBank/DDBJ whole genome shotgun (WGS) entry which is preliminary data.</text>
</comment>
<gene>
    <name evidence="2" type="ORF">OFAG_00821</name>
</gene>
<dbReference type="InterPro" id="IPR046453">
    <property type="entry name" value="GpA_ATPase"/>
</dbReference>
<proteinExistence type="predicted"/>
<feature type="domain" description="Phage terminase large subunit GpA ATPase" evidence="1">
    <location>
        <begin position="81"/>
        <end position="291"/>
    </location>
</feature>
<evidence type="ECO:0000313" key="2">
    <source>
        <dbReference type="EMBL" id="EEO27668.1"/>
    </source>
</evidence>
<dbReference type="EMBL" id="ACDP02000023">
    <property type="protein sequence ID" value="EEO27668.1"/>
    <property type="molecule type" value="Genomic_DNA"/>
</dbReference>
<protein>
    <recommendedName>
        <fullName evidence="1">Phage terminase large subunit GpA ATPase domain-containing protein</fullName>
    </recommendedName>
</protein>
<dbReference type="AlphaFoldDB" id="C3X382"/>
<dbReference type="GO" id="GO:0016887">
    <property type="term" value="F:ATP hydrolysis activity"/>
    <property type="evidence" value="ECO:0007669"/>
    <property type="project" value="InterPro"/>
</dbReference>
<dbReference type="RefSeq" id="WP_005876823.1">
    <property type="nucleotide sequence ID" value="NZ_CABMNL010000001.1"/>
</dbReference>
<keyword evidence="3" id="KW-1185">Reference proteome</keyword>
<organism evidence="2 3">
    <name type="scientific">Oxalobacter paraformigenes</name>
    <dbReference type="NCBI Taxonomy" id="556268"/>
    <lineage>
        <taxon>Bacteria</taxon>
        <taxon>Pseudomonadati</taxon>
        <taxon>Pseudomonadota</taxon>
        <taxon>Betaproteobacteria</taxon>
        <taxon>Burkholderiales</taxon>
        <taxon>Oxalobacteraceae</taxon>
        <taxon>Oxalobacter</taxon>
    </lineage>
</organism>
<dbReference type="Pfam" id="PF05876">
    <property type="entry name" value="GpA_ATPase"/>
    <property type="match status" value="1"/>
</dbReference>
<dbReference type="HOGENOM" id="CLU_416097_0_0_4"/>
<dbReference type="eggNOG" id="COG5525">
    <property type="taxonomic scope" value="Bacteria"/>
</dbReference>